<proteinExistence type="predicted"/>
<accession>A0ABU1W4D6</accession>
<keyword evidence="2" id="KW-1185">Reference proteome</keyword>
<evidence type="ECO:0000313" key="2">
    <source>
        <dbReference type="Proteomes" id="UP001257909"/>
    </source>
</evidence>
<name>A0ABU1W4D6_9GAMM</name>
<dbReference type="Proteomes" id="UP001257909">
    <property type="component" value="Unassembled WGS sequence"/>
</dbReference>
<dbReference type="RefSeq" id="WP_310281360.1">
    <property type="nucleotide sequence ID" value="NZ_JAVDWR010000022.1"/>
</dbReference>
<dbReference type="EMBL" id="JAVDWR010000022">
    <property type="protein sequence ID" value="MDR7122816.1"/>
    <property type="molecule type" value="Genomic_DNA"/>
</dbReference>
<sequence>MTMNLHGFYLPWSTKLMTEPLLHTSPTAQQTELLAALSRLFTRAKIFYQHTAETAGPGNLRRQFSALAELHQQILYLFPPVDSSTAEGSALSELSCWYNNPPNQTSVPAIQQQLATQLQLQKTLIRNGDLPQHHKSLLHFTASLQIAADQLAQSETLPTEYETFTEQSAKITNIKLTSDEP</sequence>
<reference evidence="1 2" key="1">
    <citation type="submission" date="2023-07" db="EMBL/GenBank/DDBJ databases">
        <title>Sorghum-associated microbial communities from plants grown in Nebraska, USA.</title>
        <authorList>
            <person name="Schachtman D."/>
        </authorList>
    </citation>
    <scope>NUCLEOTIDE SEQUENCE [LARGE SCALE GENOMIC DNA]</scope>
    <source>
        <strain evidence="1 2">4138</strain>
    </source>
</reference>
<protein>
    <submittedName>
        <fullName evidence="1">Uncharacterized protein</fullName>
    </submittedName>
</protein>
<gene>
    <name evidence="1" type="ORF">J2W69_003794</name>
</gene>
<organism evidence="1 2">
    <name type="scientific">Rheinheimera soli</name>
    <dbReference type="NCBI Taxonomy" id="443616"/>
    <lineage>
        <taxon>Bacteria</taxon>
        <taxon>Pseudomonadati</taxon>
        <taxon>Pseudomonadota</taxon>
        <taxon>Gammaproteobacteria</taxon>
        <taxon>Chromatiales</taxon>
        <taxon>Chromatiaceae</taxon>
        <taxon>Rheinheimera</taxon>
    </lineage>
</organism>
<comment type="caution">
    <text evidence="1">The sequence shown here is derived from an EMBL/GenBank/DDBJ whole genome shotgun (WGS) entry which is preliminary data.</text>
</comment>
<evidence type="ECO:0000313" key="1">
    <source>
        <dbReference type="EMBL" id="MDR7122816.1"/>
    </source>
</evidence>